<dbReference type="CDD" id="cd06222">
    <property type="entry name" value="RNase_H_like"/>
    <property type="match status" value="1"/>
</dbReference>
<name>A0A9W3CBS5_RAPSA</name>
<proteinExistence type="predicted"/>
<dbReference type="KEGG" id="rsz:108830326"/>
<keyword evidence="2" id="KW-1185">Reference proteome</keyword>
<accession>A0A9W3CBS5</accession>
<dbReference type="PANTHER" id="PTHR47074">
    <property type="entry name" value="BNAC02G40300D PROTEIN"/>
    <property type="match status" value="1"/>
</dbReference>
<dbReference type="GO" id="GO:0003676">
    <property type="term" value="F:nucleic acid binding"/>
    <property type="evidence" value="ECO:0007669"/>
    <property type="project" value="InterPro"/>
</dbReference>
<dbReference type="GeneID" id="108830326"/>
<dbReference type="GO" id="GO:0004523">
    <property type="term" value="F:RNA-DNA hybrid ribonuclease activity"/>
    <property type="evidence" value="ECO:0007669"/>
    <property type="project" value="InterPro"/>
</dbReference>
<dbReference type="PANTHER" id="PTHR47074:SF49">
    <property type="entry name" value="POLYNUCLEOTIDYL TRANSFERASE, RIBONUCLEASE H-LIKE SUPERFAMILY PROTEIN"/>
    <property type="match status" value="1"/>
</dbReference>
<dbReference type="InterPro" id="IPR002156">
    <property type="entry name" value="RNaseH_domain"/>
</dbReference>
<reference evidence="3" key="2">
    <citation type="submission" date="2025-08" db="UniProtKB">
        <authorList>
            <consortium name="RefSeq"/>
        </authorList>
    </citation>
    <scope>IDENTIFICATION</scope>
    <source>
        <tissue evidence="3">Leaf</tissue>
    </source>
</reference>
<dbReference type="InterPro" id="IPR052929">
    <property type="entry name" value="RNase_H-like_EbsB-rel"/>
</dbReference>
<dbReference type="OrthoDB" id="1109764at2759"/>
<dbReference type="Gene3D" id="3.30.420.10">
    <property type="entry name" value="Ribonuclease H-like superfamily/Ribonuclease H"/>
    <property type="match status" value="1"/>
</dbReference>
<evidence type="ECO:0000259" key="1">
    <source>
        <dbReference type="Pfam" id="PF13456"/>
    </source>
</evidence>
<dbReference type="InterPro" id="IPR036397">
    <property type="entry name" value="RNaseH_sf"/>
</dbReference>
<protein>
    <submittedName>
        <fullName evidence="3">Uncharacterized protein LOC108830326</fullName>
    </submittedName>
</protein>
<feature type="domain" description="RNase H type-1" evidence="1">
    <location>
        <begin position="126"/>
        <end position="248"/>
    </location>
</feature>
<gene>
    <name evidence="3" type="primary">LOC108830326</name>
</gene>
<dbReference type="AlphaFoldDB" id="A0A9W3CBS5"/>
<dbReference type="SUPFAM" id="SSF53098">
    <property type="entry name" value="Ribonuclease H-like"/>
    <property type="match status" value="1"/>
</dbReference>
<dbReference type="InterPro" id="IPR012337">
    <property type="entry name" value="RNaseH-like_sf"/>
</dbReference>
<evidence type="ECO:0000313" key="3">
    <source>
        <dbReference type="RefSeq" id="XP_056848942.1"/>
    </source>
</evidence>
<dbReference type="Proteomes" id="UP000504610">
    <property type="component" value="Chromosome 8"/>
</dbReference>
<dbReference type="RefSeq" id="XP_056848942.1">
    <property type="nucleotide sequence ID" value="XM_056992962.1"/>
</dbReference>
<sequence>MLFHCRFAKEVWALGPWTTAFDPSQVTSFKSALVLSTAWINLPPHGISSNVFPWICWFIWTSQNQLLFENKPSTAAEINIKSIRAAREWEQTQPGMAKATNKPPPLHLPPPSLMLPSLNPDLVIVNTDAAWNARTGKAGLAWVLFDHNEREMSRGSHLQEHIQSACMAEALAVRSALLHAADLNIKHIWLRSDSQVLIGALASGRRSIELYGVLSDIATISSSSFVSCRFSFIKRDLNGLADLHAKACLYSGPSLVAS</sequence>
<dbReference type="Pfam" id="PF13456">
    <property type="entry name" value="RVT_3"/>
    <property type="match status" value="1"/>
</dbReference>
<evidence type="ECO:0000313" key="2">
    <source>
        <dbReference type="Proteomes" id="UP000504610"/>
    </source>
</evidence>
<reference evidence="2" key="1">
    <citation type="journal article" date="2019" name="Database">
        <title>The radish genome database (RadishGD): an integrated information resource for radish genomics.</title>
        <authorList>
            <person name="Yu H.J."/>
            <person name="Baek S."/>
            <person name="Lee Y.J."/>
            <person name="Cho A."/>
            <person name="Mun J.H."/>
        </authorList>
    </citation>
    <scope>NUCLEOTIDE SEQUENCE [LARGE SCALE GENOMIC DNA]</scope>
    <source>
        <strain evidence="2">cv. WK10039</strain>
    </source>
</reference>
<dbReference type="InterPro" id="IPR044730">
    <property type="entry name" value="RNase_H-like_dom_plant"/>
</dbReference>
<organism evidence="2 3">
    <name type="scientific">Raphanus sativus</name>
    <name type="common">Radish</name>
    <name type="synonym">Raphanus raphanistrum var. sativus</name>
    <dbReference type="NCBI Taxonomy" id="3726"/>
    <lineage>
        <taxon>Eukaryota</taxon>
        <taxon>Viridiplantae</taxon>
        <taxon>Streptophyta</taxon>
        <taxon>Embryophyta</taxon>
        <taxon>Tracheophyta</taxon>
        <taxon>Spermatophyta</taxon>
        <taxon>Magnoliopsida</taxon>
        <taxon>eudicotyledons</taxon>
        <taxon>Gunneridae</taxon>
        <taxon>Pentapetalae</taxon>
        <taxon>rosids</taxon>
        <taxon>malvids</taxon>
        <taxon>Brassicales</taxon>
        <taxon>Brassicaceae</taxon>
        <taxon>Brassiceae</taxon>
        <taxon>Raphanus</taxon>
    </lineage>
</organism>